<keyword evidence="3" id="KW-0804">Transcription</keyword>
<evidence type="ECO:0000256" key="1">
    <source>
        <dbReference type="ARBA" id="ARBA00023015"/>
    </source>
</evidence>
<keyword evidence="1" id="KW-0805">Transcription regulation</keyword>
<accession>A0A7X8SL55</accession>
<dbReference type="InterPro" id="IPR009057">
    <property type="entry name" value="Homeodomain-like_sf"/>
</dbReference>
<name>A0A7X8SL55_9BACT</name>
<comment type="caution">
    <text evidence="5">The sequence shown here is derived from an EMBL/GenBank/DDBJ whole genome shotgun (WGS) entry which is preliminary data.</text>
</comment>
<evidence type="ECO:0000313" key="6">
    <source>
        <dbReference type="Proteomes" id="UP000585050"/>
    </source>
</evidence>
<keyword evidence="6" id="KW-1185">Reference proteome</keyword>
<keyword evidence="2" id="KW-0238">DNA-binding</keyword>
<dbReference type="GO" id="GO:0003700">
    <property type="term" value="F:DNA-binding transcription factor activity"/>
    <property type="evidence" value="ECO:0007669"/>
    <property type="project" value="InterPro"/>
</dbReference>
<dbReference type="InterPro" id="IPR020449">
    <property type="entry name" value="Tscrpt_reg_AraC-type_HTH"/>
</dbReference>
<dbReference type="PROSITE" id="PS01124">
    <property type="entry name" value="HTH_ARAC_FAMILY_2"/>
    <property type="match status" value="1"/>
</dbReference>
<dbReference type="PANTHER" id="PTHR43280:SF32">
    <property type="entry name" value="TRANSCRIPTIONAL REGULATORY PROTEIN"/>
    <property type="match status" value="1"/>
</dbReference>
<reference evidence="5 6" key="1">
    <citation type="submission" date="2020-04" db="EMBL/GenBank/DDBJ databases">
        <title>Flammeovirga sp. SR4, a novel species isolated from seawater.</title>
        <authorList>
            <person name="Wang X."/>
        </authorList>
    </citation>
    <scope>NUCLEOTIDE SEQUENCE [LARGE SCALE GENOMIC DNA]</scope>
    <source>
        <strain evidence="5 6">SR4</strain>
    </source>
</reference>
<organism evidence="5 6">
    <name type="scientific">Flammeovirga agarivorans</name>
    <dbReference type="NCBI Taxonomy" id="2726742"/>
    <lineage>
        <taxon>Bacteria</taxon>
        <taxon>Pseudomonadati</taxon>
        <taxon>Bacteroidota</taxon>
        <taxon>Cytophagia</taxon>
        <taxon>Cytophagales</taxon>
        <taxon>Flammeovirgaceae</taxon>
        <taxon>Flammeovirga</taxon>
    </lineage>
</organism>
<evidence type="ECO:0000313" key="5">
    <source>
        <dbReference type="EMBL" id="NLR92137.1"/>
    </source>
</evidence>
<gene>
    <name evidence="5" type="ORF">HGP29_13000</name>
</gene>
<proteinExistence type="predicted"/>
<dbReference type="SMART" id="SM00342">
    <property type="entry name" value="HTH_ARAC"/>
    <property type="match status" value="1"/>
</dbReference>
<dbReference type="EMBL" id="JABAIL010000003">
    <property type="protein sequence ID" value="NLR92137.1"/>
    <property type="molecule type" value="Genomic_DNA"/>
</dbReference>
<sequence>MQVEGRLDEFLRIELITKDNHHILQEKFDTEKTVLWFQDDNTRLNIDSVPYHFKKDQVITFTELYKIEVVEMGEAKMFQFNRSFYCIVEHDSDVDCKGILFFGAKHLPEFSLDDDDKNALKYIWEMMLVEMSSKKYLHMPMLQSLMKQVLIVCTRNYKSQNNIHEIEKGHMDIIRQFTFLVEKNFKELFTVADYADLLHKSPKTLSNVFSKNGYKAPLQIIQERRILEARRLLQYSSCTISEVAFDLGFSDIQTFNRFFKRHKEMTPSAFKQKYGK</sequence>
<dbReference type="RefSeq" id="WP_168882842.1">
    <property type="nucleotide sequence ID" value="NZ_JABAIL010000003.1"/>
</dbReference>
<dbReference type="InterPro" id="IPR018062">
    <property type="entry name" value="HTH_AraC-typ_CS"/>
</dbReference>
<dbReference type="PROSITE" id="PS00041">
    <property type="entry name" value="HTH_ARAC_FAMILY_1"/>
    <property type="match status" value="1"/>
</dbReference>
<dbReference type="GO" id="GO:0043565">
    <property type="term" value="F:sequence-specific DNA binding"/>
    <property type="evidence" value="ECO:0007669"/>
    <property type="project" value="InterPro"/>
</dbReference>
<dbReference type="Pfam" id="PF12833">
    <property type="entry name" value="HTH_18"/>
    <property type="match status" value="1"/>
</dbReference>
<evidence type="ECO:0000259" key="4">
    <source>
        <dbReference type="PROSITE" id="PS01124"/>
    </source>
</evidence>
<protein>
    <submittedName>
        <fullName evidence="5">Helix-turn-helix domain-containing protein</fullName>
    </submittedName>
</protein>
<dbReference type="PRINTS" id="PR00032">
    <property type="entry name" value="HTHARAC"/>
</dbReference>
<feature type="domain" description="HTH araC/xylS-type" evidence="4">
    <location>
        <begin position="175"/>
        <end position="273"/>
    </location>
</feature>
<dbReference type="SUPFAM" id="SSF46689">
    <property type="entry name" value="Homeodomain-like"/>
    <property type="match status" value="1"/>
</dbReference>
<evidence type="ECO:0000256" key="2">
    <source>
        <dbReference type="ARBA" id="ARBA00023125"/>
    </source>
</evidence>
<dbReference type="Proteomes" id="UP000585050">
    <property type="component" value="Unassembled WGS sequence"/>
</dbReference>
<dbReference type="InterPro" id="IPR018060">
    <property type="entry name" value="HTH_AraC"/>
</dbReference>
<evidence type="ECO:0000256" key="3">
    <source>
        <dbReference type="ARBA" id="ARBA00023163"/>
    </source>
</evidence>
<dbReference type="AlphaFoldDB" id="A0A7X8SL55"/>
<dbReference type="PANTHER" id="PTHR43280">
    <property type="entry name" value="ARAC-FAMILY TRANSCRIPTIONAL REGULATOR"/>
    <property type="match status" value="1"/>
</dbReference>
<dbReference type="Gene3D" id="1.10.10.60">
    <property type="entry name" value="Homeodomain-like"/>
    <property type="match status" value="1"/>
</dbReference>